<name>A0A0F9RBY8_9ZZZZ</name>
<dbReference type="AlphaFoldDB" id="A0A0F9RBY8"/>
<comment type="caution">
    <text evidence="1">The sequence shown here is derived from an EMBL/GenBank/DDBJ whole genome shotgun (WGS) entry which is preliminary data.</text>
</comment>
<proteinExistence type="predicted"/>
<dbReference type="EMBL" id="LAZR01000943">
    <property type="protein sequence ID" value="KKN54080.1"/>
    <property type="molecule type" value="Genomic_DNA"/>
</dbReference>
<reference evidence="1" key="1">
    <citation type="journal article" date="2015" name="Nature">
        <title>Complex archaea that bridge the gap between prokaryotes and eukaryotes.</title>
        <authorList>
            <person name="Spang A."/>
            <person name="Saw J.H."/>
            <person name="Jorgensen S.L."/>
            <person name="Zaremba-Niedzwiedzka K."/>
            <person name="Martijn J."/>
            <person name="Lind A.E."/>
            <person name="van Eijk R."/>
            <person name="Schleper C."/>
            <person name="Guy L."/>
            <person name="Ettema T.J."/>
        </authorList>
    </citation>
    <scope>NUCLEOTIDE SEQUENCE</scope>
</reference>
<accession>A0A0F9RBY8</accession>
<gene>
    <name evidence="1" type="ORF">LCGC14_0595740</name>
</gene>
<evidence type="ECO:0000313" key="1">
    <source>
        <dbReference type="EMBL" id="KKN54080.1"/>
    </source>
</evidence>
<sequence length="79" mass="9548">MENNYDEEIAEFSGLENCIKDLYFELETERAIMFGRQKDDKILFVPKTAIRGGWKKDKVLLQSIKIRFPITLFWRERKF</sequence>
<protein>
    <submittedName>
        <fullName evidence="1">Uncharacterized protein</fullName>
    </submittedName>
</protein>
<organism evidence="1">
    <name type="scientific">marine sediment metagenome</name>
    <dbReference type="NCBI Taxonomy" id="412755"/>
    <lineage>
        <taxon>unclassified sequences</taxon>
        <taxon>metagenomes</taxon>
        <taxon>ecological metagenomes</taxon>
    </lineage>
</organism>